<feature type="binding site" evidence="7">
    <location>
        <position position="100"/>
    </location>
    <ligand>
        <name>Zn(2+)</name>
        <dbReference type="ChEBI" id="CHEBI:29105"/>
    </ligand>
</feature>
<evidence type="ECO:0000256" key="6">
    <source>
        <dbReference type="ARBA" id="ARBA00023146"/>
    </source>
</evidence>
<keyword evidence="2 7" id="KW-0479">Metal-binding</keyword>
<feature type="binding site" evidence="7">
    <location>
        <position position="98"/>
    </location>
    <ligand>
        <name>Zn(2+)</name>
        <dbReference type="ChEBI" id="CHEBI:29105"/>
    </ligand>
</feature>
<name>A0ABQ1R5Z6_9ALTE</name>
<feature type="short sequence motif" description="'KMSKS' region" evidence="7">
    <location>
        <begin position="225"/>
        <end position="229"/>
    </location>
</feature>
<dbReference type="NCBIfam" id="NF004314">
    <property type="entry name" value="PRK05710.1-3"/>
    <property type="match status" value="1"/>
</dbReference>
<comment type="caution">
    <text evidence="10">The sequence shown here is derived from an EMBL/GenBank/DDBJ whole genome shotgun (WGS) entry which is preliminary data.</text>
</comment>
<dbReference type="Gene3D" id="3.90.800.10">
    <property type="entry name" value="Glutamyl-tRNA Synthetase, Domain 3"/>
    <property type="match status" value="1"/>
</dbReference>
<gene>
    <name evidence="7 10" type="primary">gluQ</name>
    <name evidence="10" type="ORF">GCM10011357_13180</name>
</gene>
<comment type="cofactor">
    <cofactor evidence="7">
        <name>Zn(2+)</name>
        <dbReference type="ChEBI" id="CHEBI:29105"/>
    </cofactor>
    <text evidence="7">Binds 1 zinc ion per subunit.</text>
</comment>
<dbReference type="Pfam" id="PF00749">
    <property type="entry name" value="tRNA-synt_1c"/>
    <property type="match status" value="1"/>
</dbReference>
<dbReference type="InterPro" id="IPR049940">
    <property type="entry name" value="GluQ/Sye"/>
</dbReference>
<reference evidence="11" key="1">
    <citation type="journal article" date="2019" name="Int. J. Syst. Evol. Microbiol.">
        <title>The Global Catalogue of Microorganisms (GCM) 10K type strain sequencing project: providing services to taxonomists for standard genome sequencing and annotation.</title>
        <authorList>
            <consortium name="The Broad Institute Genomics Platform"/>
            <consortium name="The Broad Institute Genome Sequencing Center for Infectious Disease"/>
            <person name="Wu L."/>
            <person name="Ma J."/>
        </authorList>
    </citation>
    <scope>NUCLEOTIDE SEQUENCE [LARGE SCALE GENOMIC DNA]</scope>
    <source>
        <strain evidence="11">CGMCC 1.12923</strain>
    </source>
</reference>
<evidence type="ECO:0000259" key="9">
    <source>
        <dbReference type="Pfam" id="PF00749"/>
    </source>
</evidence>
<dbReference type="InterPro" id="IPR020058">
    <property type="entry name" value="Glu/Gln-tRNA-synth_Ib_cat-dom"/>
</dbReference>
<keyword evidence="11" id="KW-1185">Reference proteome</keyword>
<feature type="domain" description="Glutamyl/glutaminyl-tRNA synthetase class Ib catalytic" evidence="9">
    <location>
        <begin position="6"/>
        <end position="249"/>
    </location>
</feature>
<evidence type="ECO:0000256" key="1">
    <source>
        <dbReference type="ARBA" id="ARBA00022598"/>
    </source>
</evidence>
<comment type="function">
    <text evidence="7">Catalyzes the tRNA-independent activation of glutamate in presence of ATP and the subsequent transfer of glutamate onto a tRNA(Asp). Glutamate is transferred on the 2-amino-5-(4,5-dihydroxy-2-cyclopenten-1-yl) moiety of the queuosine in the wobble position of the QUC anticodon.</text>
</comment>
<dbReference type="InterPro" id="IPR014729">
    <property type="entry name" value="Rossmann-like_a/b/a_fold"/>
</dbReference>
<accession>A0ABQ1R5Z6</accession>
<feature type="binding site" evidence="7">
    <location>
        <position position="169"/>
    </location>
    <ligand>
        <name>L-glutamate</name>
        <dbReference type="ChEBI" id="CHEBI:29985"/>
    </ligand>
</feature>
<dbReference type="Gene3D" id="3.40.50.620">
    <property type="entry name" value="HUPs"/>
    <property type="match status" value="1"/>
</dbReference>
<feature type="binding site" evidence="7">
    <location>
        <begin position="6"/>
        <end position="10"/>
    </location>
    <ligand>
        <name>L-glutamate</name>
        <dbReference type="ChEBI" id="CHEBI:29985"/>
    </ligand>
</feature>
<dbReference type="InterPro" id="IPR022380">
    <property type="entry name" value="Glu-Q_tRNA(Asp)_Synthase"/>
</dbReference>
<evidence type="ECO:0000256" key="7">
    <source>
        <dbReference type="HAMAP-Rule" id="MF_01428"/>
    </source>
</evidence>
<protein>
    <recommendedName>
        <fullName evidence="7">Glutamyl-Q tRNA(Asp) synthetase</fullName>
        <shortName evidence="7">Glu-Q-RSs</shortName>
        <ecNumber evidence="7">6.1.1.-</ecNumber>
    </recommendedName>
</protein>
<dbReference type="RefSeq" id="WP_099034720.1">
    <property type="nucleotide sequence ID" value="NZ_BMGJ01000004.1"/>
</dbReference>
<keyword evidence="1 7" id="KW-0436">Ligase</keyword>
<comment type="similarity">
    <text evidence="7">Belongs to the class-I aminoacyl-tRNA synthetase family. GluQ subfamily.</text>
</comment>
<evidence type="ECO:0000256" key="5">
    <source>
        <dbReference type="ARBA" id="ARBA00022840"/>
    </source>
</evidence>
<feature type="binding site" evidence="7">
    <location>
        <position position="187"/>
    </location>
    <ligand>
        <name>L-glutamate</name>
        <dbReference type="ChEBI" id="CHEBI:29985"/>
    </ligand>
</feature>
<dbReference type="Proteomes" id="UP000614272">
    <property type="component" value="Unassembled WGS sequence"/>
</dbReference>
<feature type="binding site" evidence="7">
    <location>
        <position position="228"/>
    </location>
    <ligand>
        <name>ATP</name>
        <dbReference type="ChEBI" id="CHEBI:30616"/>
    </ligand>
</feature>
<keyword evidence="4 7" id="KW-0862">Zinc</keyword>
<dbReference type="NCBIfam" id="TIGR03838">
    <property type="entry name" value="queuosine_YadB"/>
    <property type="match status" value="1"/>
</dbReference>
<evidence type="ECO:0000256" key="4">
    <source>
        <dbReference type="ARBA" id="ARBA00022833"/>
    </source>
</evidence>
<organism evidence="10 11">
    <name type="scientific">Lacimicrobium alkaliphilum</name>
    <dbReference type="NCBI Taxonomy" id="1526571"/>
    <lineage>
        <taxon>Bacteria</taxon>
        <taxon>Pseudomonadati</taxon>
        <taxon>Pseudomonadota</taxon>
        <taxon>Gammaproteobacteria</taxon>
        <taxon>Alteromonadales</taxon>
        <taxon>Alteromonadaceae</taxon>
        <taxon>Lacimicrobium</taxon>
    </lineage>
</organism>
<evidence type="ECO:0000256" key="8">
    <source>
        <dbReference type="RuleBase" id="RU363037"/>
    </source>
</evidence>
<keyword evidence="5 7" id="KW-0067">ATP-binding</keyword>
<feature type="short sequence motif" description="'HIGH' region" evidence="7">
    <location>
        <begin position="9"/>
        <end position="19"/>
    </location>
</feature>
<evidence type="ECO:0000256" key="3">
    <source>
        <dbReference type="ARBA" id="ARBA00022741"/>
    </source>
</evidence>
<dbReference type="HAMAP" id="MF_01428">
    <property type="entry name" value="Glu_Q_tRNA_synth"/>
    <property type="match status" value="1"/>
</dbReference>
<dbReference type="InterPro" id="IPR000924">
    <property type="entry name" value="Glu/Gln-tRNA-synth"/>
</dbReference>
<evidence type="ECO:0000256" key="2">
    <source>
        <dbReference type="ARBA" id="ARBA00022723"/>
    </source>
</evidence>
<feature type="binding site" evidence="7">
    <location>
        <position position="112"/>
    </location>
    <ligand>
        <name>Zn(2+)</name>
        <dbReference type="ChEBI" id="CHEBI:29105"/>
    </ligand>
</feature>
<dbReference type="EC" id="6.1.1.-" evidence="7"/>
<keyword evidence="3 7" id="KW-0547">Nucleotide-binding</keyword>
<dbReference type="PANTHER" id="PTHR43311:SF1">
    <property type="entry name" value="GLUTAMYL-Q TRNA(ASP) SYNTHETASE"/>
    <property type="match status" value="1"/>
</dbReference>
<proteinExistence type="inferred from homology"/>
<feature type="binding site" evidence="7">
    <location>
        <position position="42"/>
    </location>
    <ligand>
        <name>L-glutamate</name>
        <dbReference type="ChEBI" id="CHEBI:29985"/>
    </ligand>
</feature>
<dbReference type="PRINTS" id="PR00987">
    <property type="entry name" value="TRNASYNTHGLU"/>
</dbReference>
<feature type="binding site" evidence="7">
    <location>
        <position position="116"/>
    </location>
    <ligand>
        <name>Zn(2+)</name>
        <dbReference type="ChEBI" id="CHEBI:29105"/>
    </ligand>
</feature>
<sequence length="292" mass="32672">MTYTGRFAPSPSGPLHFGSLVAALGSYLQAKSQHGKWLVRIEDIDPPREQPGATREILSTLQAHGLEWDADVSYQSHFSHYYDEILQYLSEHSLSYNCNCTRAQIKAIGGRYQGHCRDRQHHPAGCALRFRNCHPVYQFQDQHLGLIEVDRATAEEDFIVRRKDRLYAYQLAVVADDIRQGITEVVRGADLLDTTTSQIALYRALGAVPPRWLHLPVAAARAGFKLSKQNHAPAIDNNLAVDNLRQALVFLGLPGQQVGGFDRVDPLLQWAAGQWSVAQLPSAREVLWLPSD</sequence>
<keyword evidence="8" id="KW-0648">Protein biosynthesis</keyword>
<keyword evidence="6 7" id="KW-0030">Aminoacyl-tRNA synthetase</keyword>
<evidence type="ECO:0000313" key="11">
    <source>
        <dbReference type="Proteomes" id="UP000614272"/>
    </source>
</evidence>
<dbReference type="SUPFAM" id="SSF52374">
    <property type="entry name" value="Nucleotidylyl transferase"/>
    <property type="match status" value="1"/>
</dbReference>
<dbReference type="EMBL" id="BMGJ01000004">
    <property type="protein sequence ID" value="GGD59277.1"/>
    <property type="molecule type" value="Genomic_DNA"/>
</dbReference>
<evidence type="ECO:0000313" key="10">
    <source>
        <dbReference type="EMBL" id="GGD59277.1"/>
    </source>
</evidence>
<dbReference type="PANTHER" id="PTHR43311">
    <property type="entry name" value="GLUTAMATE--TRNA LIGASE"/>
    <property type="match status" value="1"/>
</dbReference>